<evidence type="ECO:0000256" key="5">
    <source>
        <dbReference type="ARBA" id="ARBA00022692"/>
    </source>
</evidence>
<dbReference type="OrthoDB" id="9760333at2"/>
<organism evidence="18 19">
    <name type="scientific">Pontixanthobacter aquaemixtae</name>
    <dbReference type="NCBI Taxonomy" id="1958940"/>
    <lineage>
        <taxon>Bacteria</taxon>
        <taxon>Pseudomonadati</taxon>
        <taxon>Pseudomonadota</taxon>
        <taxon>Alphaproteobacteria</taxon>
        <taxon>Sphingomonadales</taxon>
        <taxon>Erythrobacteraceae</taxon>
        <taxon>Pontixanthobacter</taxon>
    </lineage>
</organism>
<evidence type="ECO:0000256" key="6">
    <source>
        <dbReference type="ARBA" id="ARBA00022729"/>
    </source>
</evidence>
<evidence type="ECO:0000256" key="3">
    <source>
        <dbReference type="ARBA" id="ARBA00022452"/>
    </source>
</evidence>
<keyword evidence="2 12" id="KW-0813">Transport</keyword>
<keyword evidence="9 14" id="KW-0798">TonB box</keyword>
<dbReference type="PROSITE" id="PS01156">
    <property type="entry name" value="TONB_DEPENDENT_REC_2"/>
    <property type="match status" value="1"/>
</dbReference>
<dbReference type="CDD" id="cd01347">
    <property type="entry name" value="ligand_gated_channel"/>
    <property type="match status" value="1"/>
</dbReference>
<evidence type="ECO:0000259" key="17">
    <source>
        <dbReference type="Pfam" id="PF07715"/>
    </source>
</evidence>
<keyword evidence="5 12" id="KW-0812">Transmembrane</keyword>
<keyword evidence="3 12" id="KW-1134">Transmembrane beta strand</keyword>
<gene>
    <name evidence="18" type="ORF">GRI41_01090</name>
</gene>
<evidence type="ECO:0000256" key="13">
    <source>
        <dbReference type="PROSITE-ProRule" id="PRU10144"/>
    </source>
</evidence>
<dbReference type="InterPro" id="IPR039426">
    <property type="entry name" value="TonB-dep_rcpt-like"/>
</dbReference>
<dbReference type="AlphaFoldDB" id="A0A844ZNS8"/>
<dbReference type="PANTHER" id="PTHR32552:SF81">
    <property type="entry name" value="TONB-DEPENDENT OUTER MEMBRANE RECEPTOR"/>
    <property type="match status" value="1"/>
</dbReference>
<keyword evidence="4" id="KW-0410">Iron transport</keyword>
<protein>
    <submittedName>
        <fullName evidence="18">TonB-dependent receptor</fullName>
    </submittedName>
</protein>
<evidence type="ECO:0000256" key="12">
    <source>
        <dbReference type="PROSITE-ProRule" id="PRU01360"/>
    </source>
</evidence>
<evidence type="ECO:0000256" key="15">
    <source>
        <dbReference type="SAM" id="SignalP"/>
    </source>
</evidence>
<evidence type="ECO:0000256" key="8">
    <source>
        <dbReference type="ARBA" id="ARBA00023065"/>
    </source>
</evidence>
<feature type="domain" description="TonB-dependent receptor-like beta-barrel" evidence="16">
    <location>
        <begin position="296"/>
        <end position="731"/>
    </location>
</feature>
<feature type="chain" id="PRO_5032646015" evidence="15">
    <location>
        <begin position="29"/>
        <end position="781"/>
    </location>
</feature>
<keyword evidence="6 15" id="KW-0732">Signal</keyword>
<evidence type="ECO:0000256" key="9">
    <source>
        <dbReference type="ARBA" id="ARBA00023077"/>
    </source>
</evidence>
<dbReference type="InterPro" id="IPR000531">
    <property type="entry name" value="Beta-barrel_TonB"/>
</dbReference>
<evidence type="ECO:0000313" key="18">
    <source>
        <dbReference type="EMBL" id="MXO89408.1"/>
    </source>
</evidence>
<dbReference type="InterPro" id="IPR012910">
    <property type="entry name" value="Plug_dom"/>
</dbReference>
<comment type="subcellular location">
    <subcellularLocation>
        <location evidence="1 12">Cell outer membrane</location>
        <topology evidence="1 12">Multi-pass membrane protein</topology>
    </subcellularLocation>
</comment>
<evidence type="ECO:0000256" key="4">
    <source>
        <dbReference type="ARBA" id="ARBA00022496"/>
    </source>
</evidence>
<dbReference type="Pfam" id="PF07715">
    <property type="entry name" value="Plug"/>
    <property type="match status" value="1"/>
</dbReference>
<evidence type="ECO:0000256" key="2">
    <source>
        <dbReference type="ARBA" id="ARBA00022448"/>
    </source>
</evidence>
<dbReference type="Pfam" id="PF00593">
    <property type="entry name" value="TonB_dep_Rec_b-barrel"/>
    <property type="match status" value="1"/>
</dbReference>
<dbReference type="SUPFAM" id="SSF56935">
    <property type="entry name" value="Porins"/>
    <property type="match status" value="1"/>
</dbReference>
<evidence type="ECO:0000256" key="10">
    <source>
        <dbReference type="ARBA" id="ARBA00023136"/>
    </source>
</evidence>
<accession>A0A844ZNS8</accession>
<keyword evidence="19" id="KW-1185">Reference proteome</keyword>
<keyword evidence="18" id="KW-0675">Receptor</keyword>
<evidence type="ECO:0000259" key="16">
    <source>
        <dbReference type="Pfam" id="PF00593"/>
    </source>
</evidence>
<comment type="similarity">
    <text evidence="12 14">Belongs to the TonB-dependent receptor family.</text>
</comment>
<dbReference type="InterPro" id="IPR010917">
    <property type="entry name" value="TonB_rcpt_CS"/>
</dbReference>
<sequence length="781" mass="84050">MRTTKNALNLTLLSGTALLAFAAAPAMAQTAGAEEAAEAIDDDNIITVTARRREERLLDVPLSVTAIGGEDLAKTGTLELTEVAQEVPNLTLEVSRGTNTTLTAFIRGVGQQDPVAGFEAGVGLYVDDVYINRPQAAVLDIYDVERVEVLRGPQGTLYGRNTIGGAIKYVTRRLPDDLELKVRGTYGSYDQADLVVSGSAPLSDTLRFGASAARLSRGGFGDNLNLQGVENYNKDVWAGRATLEFDNGPVFARLSGDYVKDKSEARQGHRLIPGLFSGAPVLDNVYDTRAGLNVVDQEVEAYGGALNIAVEVSDMITLKSITGYREDKSTTPIDFDSLPAADLDVPAIYNNDQFSQELQLLYESDNLNGVVGAYYLDANAFTAFDVALFTTGSLISLPGLNAQTLGDVNTKTWSIFGDFTYDINDQLSVSVGGRYTSDKRTSRVLRTTFIGGFSDLFGPSTAVPIAVTSDFNGSRTFKEFTPRASISYKPDENHNIYFSYSRGFKGGGFDPRGQTTAAPDLDGDGDIDFDDQFAFLSFDPEMVDSYELGWKASLLDNRLNLSFAAFKGDYTDIQIPGSVGIDTNNDGVNDSFVGITSNAGDADVNGFEFEGNALVGKDFAGVGSRFNVNWALGYVDAKYKTFIDAFGVDVADQRVFQNTPDITANMGFDLGLPVASGLVDFIGSASLRSDASQFETPNPFLDQDGFVLLNASIVYTDDSDRFSIGIHGKNLTDKRYIVAGYAFAAGGTNGQPLTSTLGLEGSLTGFYGDPRRFYVTGEVRF</sequence>
<dbReference type="InterPro" id="IPR036942">
    <property type="entry name" value="Beta-barrel_TonB_sf"/>
</dbReference>
<evidence type="ECO:0000256" key="11">
    <source>
        <dbReference type="ARBA" id="ARBA00023237"/>
    </source>
</evidence>
<dbReference type="PROSITE" id="PS52016">
    <property type="entry name" value="TONB_DEPENDENT_REC_3"/>
    <property type="match status" value="1"/>
</dbReference>
<dbReference type="GO" id="GO:0009279">
    <property type="term" value="C:cell outer membrane"/>
    <property type="evidence" value="ECO:0007669"/>
    <property type="project" value="UniProtKB-SubCell"/>
</dbReference>
<name>A0A844ZNS8_9SPHN</name>
<feature type="domain" description="TonB-dependent receptor plug" evidence="17">
    <location>
        <begin position="57"/>
        <end position="166"/>
    </location>
</feature>
<feature type="signal peptide" evidence="15">
    <location>
        <begin position="1"/>
        <end position="28"/>
    </location>
</feature>
<keyword evidence="11 12" id="KW-0998">Cell outer membrane</keyword>
<keyword evidence="7" id="KW-0408">Iron</keyword>
<evidence type="ECO:0000256" key="7">
    <source>
        <dbReference type="ARBA" id="ARBA00023004"/>
    </source>
</evidence>
<dbReference type="Gene3D" id="2.40.170.20">
    <property type="entry name" value="TonB-dependent receptor, beta-barrel domain"/>
    <property type="match status" value="1"/>
</dbReference>
<evidence type="ECO:0000256" key="1">
    <source>
        <dbReference type="ARBA" id="ARBA00004571"/>
    </source>
</evidence>
<evidence type="ECO:0000256" key="14">
    <source>
        <dbReference type="RuleBase" id="RU003357"/>
    </source>
</evidence>
<keyword evidence="8" id="KW-0406">Ion transport</keyword>
<reference evidence="18 19" key="1">
    <citation type="submission" date="2019-12" db="EMBL/GenBank/DDBJ databases">
        <title>Genomic-based taxomic classification of the family Erythrobacteraceae.</title>
        <authorList>
            <person name="Xu L."/>
        </authorList>
    </citation>
    <scope>NUCLEOTIDE SEQUENCE [LARGE SCALE GENOMIC DNA]</scope>
    <source>
        <strain evidence="18 19">KCTC 52763</strain>
    </source>
</reference>
<evidence type="ECO:0000313" key="19">
    <source>
        <dbReference type="Proteomes" id="UP000442714"/>
    </source>
</evidence>
<dbReference type="GO" id="GO:0006826">
    <property type="term" value="P:iron ion transport"/>
    <property type="evidence" value="ECO:0007669"/>
    <property type="project" value="UniProtKB-KW"/>
</dbReference>
<dbReference type="EMBL" id="WTYX01000001">
    <property type="protein sequence ID" value="MXO89408.1"/>
    <property type="molecule type" value="Genomic_DNA"/>
</dbReference>
<dbReference type="PANTHER" id="PTHR32552">
    <property type="entry name" value="FERRICHROME IRON RECEPTOR-RELATED"/>
    <property type="match status" value="1"/>
</dbReference>
<proteinExistence type="inferred from homology"/>
<comment type="caution">
    <text evidence="18">The sequence shown here is derived from an EMBL/GenBank/DDBJ whole genome shotgun (WGS) entry which is preliminary data.</text>
</comment>
<keyword evidence="10 12" id="KW-0472">Membrane</keyword>
<dbReference type="Proteomes" id="UP000442714">
    <property type="component" value="Unassembled WGS sequence"/>
</dbReference>
<feature type="short sequence motif" description="TonB C-terminal box" evidence="13">
    <location>
        <begin position="764"/>
        <end position="781"/>
    </location>
</feature>
<dbReference type="RefSeq" id="WP_160602807.1">
    <property type="nucleotide sequence ID" value="NZ_WTYX01000001.1"/>
</dbReference>